<keyword evidence="2" id="KW-0813">Transport</keyword>
<proteinExistence type="predicted"/>
<dbReference type="PANTHER" id="PTHR32196:SF21">
    <property type="entry name" value="ABC TRANSPORTER PERMEASE PROTEIN YPHD-RELATED"/>
    <property type="match status" value="1"/>
</dbReference>
<comment type="caution">
    <text evidence="9">The sequence shown here is derived from an EMBL/GenBank/DDBJ whole genome shotgun (WGS) entry which is preliminary data.</text>
</comment>
<dbReference type="Pfam" id="PF02653">
    <property type="entry name" value="BPD_transp_2"/>
    <property type="match status" value="1"/>
</dbReference>
<feature type="transmembrane region" description="Helical" evidence="8">
    <location>
        <begin position="208"/>
        <end position="228"/>
    </location>
</feature>
<feature type="transmembrane region" description="Helical" evidence="8">
    <location>
        <begin position="265"/>
        <end position="288"/>
    </location>
</feature>
<feature type="transmembrane region" description="Helical" evidence="8">
    <location>
        <begin position="69"/>
        <end position="87"/>
    </location>
</feature>
<dbReference type="EMBL" id="JBHSBV010000005">
    <property type="protein sequence ID" value="MFC4202294.1"/>
    <property type="molecule type" value="Genomic_DNA"/>
</dbReference>
<evidence type="ECO:0000256" key="1">
    <source>
        <dbReference type="ARBA" id="ARBA00004651"/>
    </source>
</evidence>
<keyword evidence="6 8" id="KW-1133">Transmembrane helix</keyword>
<sequence>MNAVAFRSWLARYGTCVAGLILFLFFALYAPNFLALQNLSNIIKHISFMAILGLGFALALLVSELDLSFANICSLCAVITGWLVHTGHAPAEAVLAGLLAGTAGGVLNGLLVTVLRVPSLIATLATASVANGFSFMITQGVAFVGNWDPRFLWIGRGTVFGMPALIFWLLVASLLVLFMLKQTRLGFRMLAVGEAGEAARRAGVNVRLIKIIGLALSGLAAGVTAVLMTSSLASAAPDSAGDLMLTSIAAVLLGMTMFEPGRANVLGTLCGAIIIGMLGNGLVLMGVQYYVQDILLGIIIVSSVALSSSVLKQAAFSL</sequence>
<evidence type="ECO:0000256" key="4">
    <source>
        <dbReference type="ARBA" id="ARBA00022519"/>
    </source>
</evidence>
<evidence type="ECO:0000313" key="10">
    <source>
        <dbReference type="Proteomes" id="UP001595848"/>
    </source>
</evidence>
<evidence type="ECO:0000256" key="2">
    <source>
        <dbReference type="ARBA" id="ARBA00022448"/>
    </source>
</evidence>
<comment type="subcellular location">
    <subcellularLocation>
        <location evidence="1">Cell membrane</location>
        <topology evidence="1">Multi-pass membrane protein</topology>
    </subcellularLocation>
</comment>
<dbReference type="Proteomes" id="UP001595848">
    <property type="component" value="Unassembled WGS sequence"/>
</dbReference>
<reference evidence="10" key="1">
    <citation type="journal article" date="2019" name="Int. J. Syst. Evol. Microbiol.">
        <title>The Global Catalogue of Microorganisms (GCM) 10K type strain sequencing project: providing services to taxonomists for standard genome sequencing and annotation.</title>
        <authorList>
            <consortium name="The Broad Institute Genomics Platform"/>
            <consortium name="The Broad Institute Genome Sequencing Center for Infectious Disease"/>
            <person name="Wu L."/>
            <person name="Ma J."/>
        </authorList>
    </citation>
    <scope>NUCLEOTIDE SEQUENCE [LARGE SCALE GENOMIC DNA]</scope>
    <source>
        <strain evidence="10">LMG 24813</strain>
    </source>
</reference>
<gene>
    <name evidence="9" type="ORF">ACFOY1_15150</name>
</gene>
<feature type="transmembrane region" description="Helical" evidence="8">
    <location>
        <begin position="9"/>
        <end position="30"/>
    </location>
</feature>
<feature type="transmembrane region" description="Helical" evidence="8">
    <location>
        <begin position="159"/>
        <end position="180"/>
    </location>
</feature>
<evidence type="ECO:0000256" key="6">
    <source>
        <dbReference type="ARBA" id="ARBA00022989"/>
    </source>
</evidence>
<feature type="transmembrane region" description="Helical" evidence="8">
    <location>
        <begin position="93"/>
        <end position="115"/>
    </location>
</feature>
<evidence type="ECO:0000256" key="5">
    <source>
        <dbReference type="ARBA" id="ARBA00022692"/>
    </source>
</evidence>
<keyword evidence="7 8" id="KW-0472">Membrane</keyword>
<dbReference type="CDD" id="cd06579">
    <property type="entry name" value="TM_PBP1_transp_AraH_like"/>
    <property type="match status" value="1"/>
</dbReference>
<keyword evidence="4" id="KW-0997">Cell inner membrane</keyword>
<keyword evidence="3" id="KW-1003">Cell membrane</keyword>
<feature type="transmembrane region" description="Helical" evidence="8">
    <location>
        <begin position="294"/>
        <end position="311"/>
    </location>
</feature>
<dbReference type="RefSeq" id="WP_217965803.1">
    <property type="nucleotide sequence ID" value="NZ_JAHTBN010000008.1"/>
</dbReference>
<keyword evidence="10" id="KW-1185">Reference proteome</keyword>
<evidence type="ECO:0000256" key="7">
    <source>
        <dbReference type="ARBA" id="ARBA00023136"/>
    </source>
</evidence>
<feature type="transmembrane region" description="Helical" evidence="8">
    <location>
        <begin position="122"/>
        <end position="147"/>
    </location>
</feature>
<evidence type="ECO:0000313" key="9">
    <source>
        <dbReference type="EMBL" id="MFC4202294.1"/>
    </source>
</evidence>
<accession>A0ABV8NZB7</accession>
<protein>
    <submittedName>
        <fullName evidence="9">ABC transporter permease</fullName>
    </submittedName>
</protein>
<organism evidence="9 10">
    <name type="scientific">Candidimonas humi</name>
    <dbReference type="NCBI Taxonomy" id="683355"/>
    <lineage>
        <taxon>Bacteria</taxon>
        <taxon>Pseudomonadati</taxon>
        <taxon>Pseudomonadota</taxon>
        <taxon>Betaproteobacteria</taxon>
        <taxon>Burkholderiales</taxon>
        <taxon>Alcaligenaceae</taxon>
        <taxon>Candidimonas</taxon>
    </lineage>
</organism>
<name>A0ABV8NZB7_9BURK</name>
<evidence type="ECO:0000256" key="3">
    <source>
        <dbReference type="ARBA" id="ARBA00022475"/>
    </source>
</evidence>
<dbReference type="PANTHER" id="PTHR32196">
    <property type="entry name" value="ABC TRANSPORTER PERMEASE PROTEIN YPHD-RELATED-RELATED"/>
    <property type="match status" value="1"/>
</dbReference>
<dbReference type="InterPro" id="IPR001851">
    <property type="entry name" value="ABC_transp_permease"/>
</dbReference>
<keyword evidence="5 8" id="KW-0812">Transmembrane</keyword>
<evidence type="ECO:0000256" key="8">
    <source>
        <dbReference type="SAM" id="Phobius"/>
    </source>
</evidence>
<feature type="transmembrane region" description="Helical" evidence="8">
    <location>
        <begin position="42"/>
        <end position="62"/>
    </location>
</feature>